<dbReference type="PANTHER" id="PTHR12110">
    <property type="entry name" value="HYDROXYPYRUVATE ISOMERASE"/>
    <property type="match status" value="1"/>
</dbReference>
<reference evidence="2" key="1">
    <citation type="submission" date="2021-03" db="EMBL/GenBank/DDBJ databases">
        <title>Antimicrobial resistance genes in bacteria isolated from Japanese honey, and their potential for conferring macrolide and lincosamide resistance in the American foulbrood pathogen Paenibacillus larvae.</title>
        <authorList>
            <person name="Okamoto M."/>
            <person name="Kumagai M."/>
            <person name="Kanamori H."/>
            <person name="Takamatsu D."/>
        </authorList>
    </citation>
    <scope>NUCLEOTIDE SEQUENCE</scope>
    <source>
        <strain evidence="2">J2TS6</strain>
    </source>
</reference>
<dbReference type="Pfam" id="PF01261">
    <property type="entry name" value="AP_endonuc_2"/>
    <property type="match status" value="1"/>
</dbReference>
<dbReference type="PANTHER" id="PTHR12110:SF41">
    <property type="entry name" value="INOSOSE DEHYDRATASE"/>
    <property type="match status" value="1"/>
</dbReference>
<dbReference type="InterPro" id="IPR036237">
    <property type="entry name" value="Xyl_isomerase-like_sf"/>
</dbReference>
<dbReference type="AlphaFoldDB" id="A0A920CAI7"/>
<dbReference type="SUPFAM" id="SSF51658">
    <property type="entry name" value="Xylose isomerase-like"/>
    <property type="match status" value="1"/>
</dbReference>
<organism evidence="2 3">
    <name type="scientific">Paenibacillus albilobatus</name>
    <dbReference type="NCBI Taxonomy" id="2716884"/>
    <lineage>
        <taxon>Bacteria</taxon>
        <taxon>Bacillati</taxon>
        <taxon>Bacillota</taxon>
        <taxon>Bacilli</taxon>
        <taxon>Bacillales</taxon>
        <taxon>Paenibacillaceae</taxon>
        <taxon>Paenibacillus</taxon>
    </lineage>
</organism>
<evidence type="ECO:0000313" key="3">
    <source>
        <dbReference type="Proteomes" id="UP000679779"/>
    </source>
</evidence>
<sequence length="295" mass="32996">MMAKFRLGVITDEISQTIEDAIRVAKRYGLDGLELRSVDGKQLHRIGDRRLEEIAAKIRDAGLSVCGLSTPVFKCNLHNKEEVAAHHRMLRRYAELARKFDTGILRGFSFWANRDDFGTAFPGIVRELRQTVPVMEEFGVQFALEADPSVYATNGAKVAALVREVSSPWIRALYDPGNDLWDPDGETPYPDGYEALQDHICHIHLKDAVRENGKTEAVAIGRGEVGYDRLLARLAEDEYDGWLVVETHYRLTSELSEEQLKRPSGYAFSAGGEEATAECLESFLGLLRQPGQSVI</sequence>
<dbReference type="Gene3D" id="3.20.20.150">
    <property type="entry name" value="Divalent-metal-dependent TIM barrel enzymes"/>
    <property type="match status" value="1"/>
</dbReference>
<evidence type="ECO:0000259" key="1">
    <source>
        <dbReference type="Pfam" id="PF01261"/>
    </source>
</evidence>
<protein>
    <recommendedName>
        <fullName evidence="1">Xylose isomerase-like TIM barrel domain-containing protein</fullName>
    </recommendedName>
</protein>
<proteinExistence type="predicted"/>
<gene>
    <name evidence="2" type="ORF">J2TS6_36120</name>
</gene>
<dbReference type="InterPro" id="IPR050312">
    <property type="entry name" value="IolE/XylAMocC-like"/>
</dbReference>
<evidence type="ECO:0000313" key="2">
    <source>
        <dbReference type="EMBL" id="GIO32471.1"/>
    </source>
</evidence>
<accession>A0A920CAI7</accession>
<name>A0A920CAI7_9BACL</name>
<dbReference type="Proteomes" id="UP000679779">
    <property type="component" value="Unassembled WGS sequence"/>
</dbReference>
<keyword evidence="3" id="KW-1185">Reference proteome</keyword>
<dbReference type="InterPro" id="IPR013022">
    <property type="entry name" value="Xyl_isomerase-like_TIM-brl"/>
</dbReference>
<feature type="domain" description="Xylose isomerase-like TIM barrel" evidence="1">
    <location>
        <begin position="23"/>
        <end position="251"/>
    </location>
</feature>
<comment type="caution">
    <text evidence="2">The sequence shown here is derived from an EMBL/GenBank/DDBJ whole genome shotgun (WGS) entry which is preliminary data.</text>
</comment>
<dbReference type="EMBL" id="BORQ01000004">
    <property type="protein sequence ID" value="GIO32471.1"/>
    <property type="molecule type" value="Genomic_DNA"/>
</dbReference>